<dbReference type="SUPFAM" id="SSF88713">
    <property type="entry name" value="Glycoside hydrolase/deacetylase"/>
    <property type="match status" value="1"/>
</dbReference>
<dbReference type="Pfam" id="PF22790">
    <property type="entry name" value="YkoP"/>
    <property type="match status" value="1"/>
</dbReference>
<accession>W0EAL1</accession>
<dbReference type="GO" id="GO:0005975">
    <property type="term" value="P:carbohydrate metabolic process"/>
    <property type="evidence" value="ECO:0007669"/>
    <property type="project" value="InterPro"/>
</dbReference>
<evidence type="ECO:0000313" key="2">
    <source>
        <dbReference type="EMBL" id="AHF06239.1"/>
    </source>
</evidence>
<dbReference type="Gene3D" id="3.20.20.370">
    <property type="entry name" value="Glycoside hydrolase/deacetylase"/>
    <property type="match status" value="1"/>
</dbReference>
<keyword evidence="3" id="KW-1185">Reference proteome</keyword>
<dbReference type="OrthoDB" id="61520at2"/>
<dbReference type="InterPro" id="IPR054467">
    <property type="entry name" value="YkoP-like_dom"/>
</dbReference>
<organism evidence="2 3">
    <name type="scientific">Desulfitobacterium metallireducens DSM 15288</name>
    <dbReference type="NCBI Taxonomy" id="871968"/>
    <lineage>
        <taxon>Bacteria</taxon>
        <taxon>Bacillati</taxon>
        <taxon>Bacillota</taxon>
        <taxon>Clostridia</taxon>
        <taxon>Eubacteriales</taxon>
        <taxon>Desulfitobacteriaceae</taxon>
        <taxon>Desulfitobacterium</taxon>
    </lineage>
</organism>
<dbReference type="PANTHER" id="PTHR10587">
    <property type="entry name" value="GLYCOSYL TRANSFERASE-RELATED"/>
    <property type="match status" value="1"/>
</dbReference>
<dbReference type="RefSeq" id="WP_006715268.1">
    <property type="nucleotide sequence ID" value="NZ_CP007032.1"/>
</dbReference>
<dbReference type="CDD" id="cd10959">
    <property type="entry name" value="CE4_NodB_like_3"/>
    <property type="match status" value="1"/>
</dbReference>
<dbReference type="STRING" id="871968.DESME_03580"/>
<sequence length="416" mass="48047">MGGVILWISLLLVLTLLLIYTAIPDVFPHRLGIGAWKRHYQPGVALTFDDGPDPTYTPHLLDLLDRYQVKATFFMVGERAAQHPELVQEIVARGHQIGLHCQIHQYAWLISPWKTWRVWTEGLSTLERITGSPVHWIRPPWGTFNLFTFLWFKHHKLNAILWTAEGHDWDARRTPAQIAERILNKVQEGGIIVMHDSGGDAGAPENTLQAVELLMQKIPTEKKLPIIPLDLPDWPMYRRISYRLWEKWENFYARHNHISRINSTSLFRLGKIKYHGPDLCDDQGIILAHEGDLVGELHLDNTRLQIRQTDSHKIAIEALRKVRTSLPVLADYIAQNPEYREIRVFVGLTLLNRGAKGLGFNVQEVPVSPFVRWVGTLQRMIMRIYHPMGKAHSMTRLGEPKLIWVSKDAFIKRWLS</sequence>
<reference evidence="2 3" key="1">
    <citation type="submission" date="2013-12" db="EMBL/GenBank/DDBJ databases">
        <authorList>
            <consortium name="DOE Joint Genome Institute"/>
            <person name="Smidt H."/>
            <person name="Huntemann M."/>
            <person name="Han J."/>
            <person name="Chen A."/>
            <person name="Kyrpides N."/>
            <person name="Mavromatis K."/>
            <person name="Markowitz V."/>
            <person name="Palaniappan K."/>
            <person name="Ivanova N."/>
            <person name="Schaumberg A."/>
            <person name="Pati A."/>
            <person name="Liolios K."/>
            <person name="Nordberg H.P."/>
            <person name="Cantor M.N."/>
            <person name="Hua S.X."/>
            <person name="Woyke T."/>
        </authorList>
    </citation>
    <scope>NUCLEOTIDE SEQUENCE [LARGE SCALE GENOMIC DNA]</scope>
    <source>
        <strain evidence="3">DSM 15288</strain>
    </source>
</reference>
<dbReference type="KEGG" id="dmt:DESME_03580"/>
<dbReference type="InterPro" id="IPR011330">
    <property type="entry name" value="Glyco_hydro/deAcase_b/a-brl"/>
</dbReference>
<feature type="domain" description="NodB homology" evidence="1">
    <location>
        <begin position="42"/>
        <end position="227"/>
    </location>
</feature>
<evidence type="ECO:0000313" key="3">
    <source>
        <dbReference type="Proteomes" id="UP000010847"/>
    </source>
</evidence>
<evidence type="ECO:0000259" key="1">
    <source>
        <dbReference type="PROSITE" id="PS51677"/>
    </source>
</evidence>
<gene>
    <name evidence="2" type="ORF">DESME_03580</name>
</gene>
<dbReference type="EMBL" id="CP007032">
    <property type="protein sequence ID" value="AHF06239.1"/>
    <property type="molecule type" value="Genomic_DNA"/>
</dbReference>
<dbReference type="InterPro" id="IPR002509">
    <property type="entry name" value="NODB_dom"/>
</dbReference>
<proteinExistence type="predicted"/>
<dbReference type="Proteomes" id="UP000010847">
    <property type="component" value="Chromosome"/>
</dbReference>
<dbReference type="InterPro" id="IPR050248">
    <property type="entry name" value="Polysacc_deacetylase_ArnD"/>
</dbReference>
<dbReference type="PROSITE" id="PS51677">
    <property type="entry name" value="NODB"/>
    <property type="match status" value="1"/>
</dbReference>
<dbReference type="AlphaFoldDB" id="W0EAL1"/>
<name>W0EAL1_9FIRM</name>
<dbReference type="GO" id="GO:0016810">
    <property type="term" value="F:hydrolase activity, acting on carbon-nitrogen (but not peptide) bonds"/>
    <property type="evidence" value="ECO:0007669"/>
    <property type="project" value="InterPro"/>
</dbReference>
<dbReference type="PANTHER" id="PTHR10587:SF137">
    <property type="entry name" value="4-DEOXY-4-FORMAMIDO-L-ARABINOSE-PHOSPHOUNDECAPRENOL DEFORMYLASE ARND-RELATED"/>
    <property type="match status" value="1"/>
</dbReference>
<dbReference type="HOGENOM" id="CLU_046845_0_0_9"/>
<protein>
    <submittedName>
        <fullName evidence="2">Polysaccharide deacetylase</fullName>
    </submittedName>
</protein>
<dbReference type="Pfam" id="PF01522">
    <property type="entry name" value="Polysacc_deac_1"/>
    <property type="match status" value="1"/>
</dbReference>
<dbReference type="eggNOG" id="COG0726">
    <property type="taxonomic scope" value="Bacteria"/>
</dbReference>